<keyword evidence="2" id="KW-0663">Pyridoxal phosphate</keyword>
<dbReference type="PANTHER" id="PTHR46577">
    <property type="entry name" value="HTH-TYPE TRANSCRIPTIONAL REGULATORY PROTEIN GABR"/>
    <property type="match status" value="1"/>
</dbReference>
<dbReference type="InterPro" id="IPR015424">
    <property type="entry name" value="PyrdxlP-dep_Trfase"/>
</dbReference>
<accession>A0ABY6CZC9</accession>
<sequence length="484" mass="53977">MLPWKSIITLNRNELRPVYLQVSDAIINEIMKGRISKGLKMPGSRTLAQALEVNRKTILQAYDELMAQGWMEIIPAKGTFIKASLPEIKQQALGQSSMVQTAKEPTPSKYEISRGEHVIDDGTPDYRLAPIDLLLKTARSVSKGVIGKSVLLGNHYFGEATLRKNLAKHLSTTRAINGSSDNILITRGSQMAIYLAFAQLVSPGDLVIVGELNYHSADRAITAVGGQLVKVPITHKGLDLQAIEKEVKKKSIKALYVTPHHQYPTTVTMPVEERMQLLALAEQYNFYIVEDDYDYDYHYERSPILPLASIDQNSRIIYIGSFSKILVPSIRIGYMYADSTIIQSCGQRRMLIDKMGDPIIERALAELLANNEIDRSLKKAVIAYQARRDLFCGLLRKGLKEEVSFEIPVGGMAVWVTFKNIKISALIASAQKHKLSLKIDLYEHTQNACRLGFASMNLKEVATNTALLIAAIQKLLPHEDSLSK</sequence>
<keyword evidence="7" id="KW-0032">Aminotransferase</keyword>
<dbReference type="SUPFAM" id="SSF53383">
    <property type="entry name" value="PLP-dependent transferases"/>
    <property type="match status" value="1"/>
</dbReference>
<dbReference type="SUPFAM" id="SSF46785">
    <property type="entry name" value="Winged helix' DNA-binding domain"/>
    <property type="match status" value="1"/>
</dbReference>
<dbReference type="InterPro" id="IPR051446">
    <property type="entry name" value="HTH_trans_reg/aminotransferase"/>
</dbReference>
<dbReference type="PANTHER" id="PTHR46577:SF1">
    <property type="entry name" value="HTH-TYPE TRANSCRIPTIONAL REGULATORY PROTEIN GABR"/>
    <property type="match status" value="1"/>
</dbReference>
<dbReference type="GO" id="GO:0008483">
    <property type="term" value="F:transaminase activity"/>
    <property type="evidence" value="ECO:0007669"/>
    <property type="project" value="UniProtKB-KW"/>
</dbReference>
<evidence type="ECO:0000313" key="8">
    <source>
        <dbReference type="Proteomes" id="UP001062165"/>
    </source>
</evidence>
<keyword evidence="7" id="KW-0808">Transferase</keyword>
<evidence type="ECO:0000259" key="6">
    <source>
        <dbReference type="PROSITE" id="PS50949"/>
    </source>
</evidence>
<dbReference type="PROSITE" id="PS50949">
    <property type="entry name" value="HTH_GNTR"/>
    <property type="match status" value="1"/>
</dbReference>
<dbReference type="Pfam" id="PF00155">
    <property type="entry name" value="Aminotran_1_2"/>
    <property type="match status" value="1"/>
</dbReference>
<dbReference type="InterPro" id="IPR004839">
    <property type="entry name" value="Aminotransferase_I/II_large"/>
</dbReference>
<evidence type="ECO:0000313" key="7">
    <source>
        <dbReference type="EMBL" id="UXX78735.1"/>
    </source>
</evidence>
<keyword evidence="4" id="KW-0238">DNA-binding</keyword>
<protein>
    <submittedName>
        <fullName evidence="7">PLP-dependent aminotransferase family protein</fullName>
    </submittedName>
</protein>
<proteinExistence type="inferred from homology"/>
<name>A0ABY6CZC9_9BACT</name>
<gene>
    <name evidence="7" type="ORF">N7E81_15350</name>
</gene>
<dbReference type="RefSeq" id="WP_263050480.1">
    <property type="nucleotide sequence ID" value="NZ_CP106735.1"/>
</dbReference>
<keyword evidence="5" id="KW-0804">Transcription</keyword>
<keyword evidence="8" id="KW-1185">Reference proteome</keyword>
<dbReference type="Proteomes" id="UP001062165">
    <property type="component" value="Chromosome"/>
</dbReference>
<dbReference type="InterPro" id="IPR036390">
    <property type="entry name" value="WH_DNA-bd_sf"/>
</dbReference>
<reference evidence="7" key="1">
    <citation type="submission" date="2022-10" db="EMBL/GenBank/DDBJ databases">
        <title>Comparative genomics and taxonomic characterization of three novel marine species of genus Reichenbachiella exhibiting antioxidant and polysaccharide degradation activities.</title>
        <authorList>
            <person name="Muhammad N."/>
            <person name="Lee Y.-J."/>
            <person name="Ko J."/>
            <person name="Kim S.-G."/>
        </authorList>
    </citation>
    <scope>NUCLEOTIDE SEQUENCE</scope>
    <source>
        <strain evidence="7">Wsw4-B4</strain>
    </source>
</reference>
<evidence type="ECO:0000256" key="3">
    <source>
        <dbReference type="ARBA" id="ARBA00023015"/>
    </source>
</evidence>
<dbReference type="Pfam" id="PF00392">
    <property type="entry name" value="GntR"/>
    <property type="match status" value="1"/>
</dbReference>
<evidence type="ECO:0000256" key="5">
    <source>
        <dbReference type="ARBA" id="ARBA00023163"/>
    </source>
</evidence>
<keyword evidence="3" id="KW-0805">Transcription regulation</keyword>
<dbReference type="InterPro" id="IPR000524">
    <property type="entry name" value="Tscrpt_reg_HTH_GntR"/>
</dbReference>
<evidence type="ECO:0000256" key="1">
    <source>
        <dbReference type="ARBA" id="ARBA00005384"/>
    </source>
</evidence>
<dbReference type="Gene3D" id="3.40.640.10">
    <property type="entry name" value="Type I PLP-dependent aspartate aminotransferase-like (Major domain)"/>
    <property type="match status" value="1"/>
</dbReference>
<dbReference type="InterPro" id="IPR036388">
    <property type="entry name" value="WH-like_DNA-bd_sf"/>
</dbReference>
<organism evidence="7 8">
    <name type="scientific">Reichenbachiella carrageenanivorans</name>
    <dbReference type="NCBI Taxonomy" id="2979869"/>
    <lineage>
        <taxon>Bacteria</taxon>
        <taxon>Pseudomonadati</taxon>
        <taxon>Bacteroidota</taxon>
        <taxon>Cytophagia</taxon>
        <taxon>Cytophagales</taxon>
        <taxon>Reichenbachiellaceae</taxon>
        <taxon>Reichenbachiella</taxon>
    </lineage>
</organism>
<evidence type="ECO:0000256" key="4">
    <source>
        <dbReference type="ARBA" id="ARBA00023125"/>
    </source>
</evidence>
<evidence type="ECO:0000256" key="2">
    <source>
        <dbReference type="ARBA" id="ARBA00022898"/>
    </source>
</evidence>
<dbReference type="Gene3D" id="1.10.10.10">
    <property type="entry name" value="Winged helix-like DNA-binding domain superfamily/Winged helix DNA-binding domain"/>
    <property type="match status" value="1"/>
</dbReference>
<dbReference type="CDD" id="cd07377">
    <property type="entry name" value="WHTH_GntR"/>
    <property type="match status" value="1"/>
</dbReference>
<dbReference type="SMART" id="SM00345">
    <property type="entry name" value="HTH_GNTR"/>
    <property type="match status" value="1"/>
</dbReference>
<dbReference type="EMBL" id="CP106735">
    <property type="protein sequence ID" value="UXX78735.1"/>
    <property type="molecule type" value="Genomic_DNA"/>
</dbReference>
<feature type="domain" description="HTH gntR-type" evidence="6">
    <location>
        <begin position="16"/>
        <end position="84"/>
    </location>
</feature>
<dbReference type="CDD" id="cd00609">
    <property type="entry name" value="AAT_like"/>
    <property type="match status" value="1"/>
</dbReference>
<dbReference type="InterPro" id="IPR015421">
    <property type="entry name" value="PyrdxlP-dep_Trfase_major"/>
</dbReference>
<comment type="similarity">
    <text evidence="1">In the C-terminal section; belongs to the class-I pyridoxal-phosphate-dependent aminotransferase family.</text>
</comment>